<dbReference type="HOGENOM" id="CLU_1114390_0_0_7"/>
<dbReference type="RefSeq" id="WP_015905776.1">
    <property type="nucleotide sequence ID" value="NC_012108.1"/>
</dbReference>
<dbReference type="KEGG" id="dat:HRM2_39780"/>
<keyword evidence="2" id="KW-1185">Reference proteome</keyword>
<gene>
    <name evidence="1" type="ordered locus">HRM2_39780</name>
</gene>
<organism evidence="1 2">
    <name type="scientific">Desulforapulum autotrophicum (strain ATCC 43914 / DSM 3382 / VKM B-1955 / HRM2)</name>
    <name type="common">Desulfobacterium autotrophicum</name>
    <dbReference type="NCBI Taxonomy" id="177437"/>
    <lineage>
        <taxon>Bacteria</taxon>
        <taxon>Pseudomonadati</taxon>
        <taxon>Thermodesulfobacteriota</taxon>
        <taxon>Desulfobacteria</taxon>
        <taxon>Desulfobacterales</taxon>
        <taxon>Desulfobacteraceae</taxon>
        <taxon>Desulforapulum</taxon>
    </lineage>
</organism>
<sequence>MKFFLRFTSVLIGLLVFIPSVCFAHTLYLKDGRKIQSDSVWEEAGYYMYSLYGGTIGISKDKIARIEYSQKEESFFQFDIWPFGSTVNKVLNIAERNDVPLHRSGIISSNKHFHAQVRKSSGATHFYYKTKLLGHFSNVDLFFTPISKKLHTIEIKWLGQNTKDPKLTNEIISMVSKKYGKYQKKSKTLFYVATEWQIGPGNRIEMQTHSLAISLKYIHKGYQQLYEEETEHLKIQKIKIGSQQDKNKF</sequence>
<reference evidence="1 2" key="1">
    <citation type="journal article" date="2009" name="Environ. Microbiol.">
        <title>Genome sequence of Desulfobacterium autotrophicum HRM2, a marine sulfate reducer oxidizing organic carbon completely to carbon dioxide.</title>
        <authorList>
            <person name="Strittmatter A.W."/>
            <person name="Liesegang H."/>
            <person name="Rabus R."/>
            <person name="Decker I."/>
            <person name="Amann J."/>
            <person name="Andres S."/>
            <person name="Henne A."/>
            <person name="Fricke W.F."/>
            <person name="Martinez-Arias R."/>
            <person name="Bartels D."/>
            <person name="Goesmann A."/>
            <person name="Krause L."/>
            <person name="Puehler A."/>
            <person name="Klenk H.P."/>
            <person name="Richter M."/>
            <person name="Schuler M."/>
            <person name="Gloeckner F.O."/>
            <person name="Meyerdierks A."/>
            <person name="Gottschalk G."/>
            <person name="Amann R."/>
        </authorList>
    </citation>
    <scope>NUCLEOTIDE SEQUENCE [LARGE SCALE GENOMIC DNA]</scope>
    <source>
        <strain evidence="2">ATCC 43914 / DSM 3382 / HRM2</strain>
    </source>
</reference>
<evidence type="ECO:0000313" key="2">
    <source>
        <dbReference type="Proteomes" id="UP000000442"/>
    </source>
</evidence>
<dbReference type="EMBL" id="CP001087">
    <property type="protein sequence ID" value="ACN17036.1"/>
    <property type="molecule type" value="Genomic_DNA"/>
</dbReference>
<evidence type="ECO:0008006" key="3">
    <source>
        <dbReference type="Google" id="ProtNLM"/>
    </source>
</evidence>
<evidence type="ECO:0000313" key="1">
    <source>
        <dbReference type="EMBL" id="ACN17036.1"/>
    </source>
</evidence>
<name>C0QBN4_DESAH</name>
<proteinExistence type="predicted"/>
<dbReference type="Proteomes" id="UP000000442">
    <property type="component" value="Chromosome"/>
</dbReference>
<protein>
    <recommendedName>
        <fullName evidence="3">DUF3108 domain-containing protein</fullName>
    </recommendedName>
</protein>
<accession>C0QBN4</accession>
<dbReference type="AlphaFoldDB" id="C0QBN4"/>
<dbReference type="OrthoDB" id="9933017at2"/>